<evidence type="ECO:0000313" key="1">
    <source>
        <dbReference type="EMBL" id="BAP58047.1"/>
    </source>
</evidence>
<dbReference type="HOGENOM" id="CLU_2468056_0_0_6"/>
<evidence type="ECO:0000313" key="2">
    <source>
        <dbReference type="Proteomes" id="UP000031623"/>
    </source>
</evidence>
<name>A0A090AP81_9GAMM</name>
<sequence>MSHEKAKSIVAAPSYSLILQWILNGELWRLGIGEDPNWGQRHLDQMVIKAAIYELANKIADQAVKKQIQTNIAHDLVNTAQRIVKEID</sequence>
<proteinExistence type="predicted"/>
<organism evidence="1 2">
    <name type="scientific">Thioploca ingrica</name>
    <dbReference type="NCBI Taxonomy" id="40754"/>
    <lineage>
        <taxon>Bacteria</taxon>
        <taxon>Pseudomonadati</taxon>
        <taxon>Pseudomonadota</taxon>
        <taxon>Gammaproteobacteria</taxon>
        <taxon>Thiotrichales</taxon>
        <taxon>Thiotrichaceae</taxon>
        <taxon>Thioploca</taxon>
    </lineage>
</organism>
<dbReference type="KEGG" id="tig:THII_3750"/>
<dbReference type="Proteomes" id="UP000031623">
    <property type="component" value="Chromosome"/>
</dbReference>
<keyword evidence="2" id="KW-1185">Reference proteome</keyword>
<protein>
    <submittedName>
        <fullName evidence="1">Uncharacterized protein</fullName>
    </submittedName>
</protein>
<dbReference type="STRING" id="40754.THII_3750"/>
<dbReference type="AlphaFoldDB" id="A0A090AP81"/>
<reference evidence="1 2" key="1">
    <citation type="journal article" date="2014" name="ISME J.">
        <title>Ecophysiology of Thioploca ingrica as revealed by the complete genome sequence supplemented with proteomic evidence.</title>
        <authorList>
            <person name="Kojima H."/>
            <person name="Ogura Y."/>
            <person name="Yamamoto N."/>
            <person name="Togashi T."/>
            <person name="Mori H."/>
            <person name="Watanabe T."/>
            <person name="Nemoto F."/>
            <person name="Kurokawa K."/>
            <person name="Hayashi T."/>
            <person name="Fukui M."/>
        </authorList>
    </citation>
    <scope>NUCLEOTIDE SEQUENCE [LARGE SCALE GENOMIC DNA]</scope>
</reference>
<gene>
    <name evidence="1" type="ORF">THII_3750</name>
</gene>
<accession>A0A090AP81</accession>
<dbReference type="EMBL" id="AP014633">
    <property type="protein sequence ID" value="BAP58047.1"/>
    <property type="molecule type" value="Genomic_DNA"/>
</dbReference>